<dbReference type="InterPro" id="IPR016195">
    <property type="entry name" value="Pol/histidinol_Pase-like"/>
</dbReference>
<dbReference type="GO" id="GO:0035312">
    <property type="term" value="F:5'-3' DNA exonuclease activity"/>
    <property type="evidence" value="ECO:0007669"/>
    <property type="project" value="TreeGrafter"/>
</dbReference>
<sequence length="279" mass="31324">MKDMIDLHVHSNASDGTFSPGEIVEYAVEKGLRAVALTDHDTTDGIEEAVAAAVGTTLEVIPGIEISTTWWGKDIHIVGLGIDWRNARFQEELLRFQQSRDSRNLMMMERLRELGMEVTYERMMEEFPESVWTRAHFARFLLERGYVSSIKEAFDRFLGDHASCYVPREKVTPFQGIQLIHEGGGKAVFAHPVLCRLSDGNLEKMTAEMKKAGLDGLEAFYSTYRPAEEGAVIRLAKRLSLGLSGGSDFHGANKPNIDLGCGWGNLKIPYSVWERLKEK</sequence>
<dbReference type="InterPro" id="IPR052018">
    <property type="entry name" value="PHP_domain"/>
</dbReference>
<reference evidence="2" key="1">
    <citation type="submission" date="2017-04" db="EMBL/GenBank/DDBJ databases">
        <title>Complete Genome Sequences of Twelve Strains of a Stable Defined Moderately Diverse Mouse Microbiota 2 (sDMDMm2).</title>
        <authorList>
            <person name="Uchimura Y."/>
            <person name="Wyss M."/>
            <person name="Brugiroux S."/>
            <person name="Limenitakis J.P."/>
            <person name="Stecher B."/>
            <person name="McCoy K.D."/>
            <person name="Macpherson A.J."/>
        </authorList>
    </citation>
    <scope>NUCLEOTIDE SEQUENCE</scope>
    <source>
        <strain evidence="2">YL58</strain>
    </source>
</reference>
<evidence type="ECO:0000313" key="3">
    <source>
        <dbReference type="Proteomes" id="UP000092574"/>
    </source>
</evidence>
<proteinExistence type="predicted"/>
<dbReference type="AlphaFoldDB" id="A0A1C7I9T3"/>
<dbReference type="CDD" id="cd07438">
    <property type="entry name" value="PHP_HisPPase_AMP"/>
    <property type="match status" value="1"/>
</dbReference>
<dbReference type="KEGG" id="byl:A4V09_11875"/>
<dbReference type="GO" id="GO:0004534">
    <property type="term" value="F:5'-3' RNA exonuclease activity"/>
    <property type="evidence" value="ECO:0007669"/>
    <property type="project" value="TreeGrafter"/>
</dbReference>
<dbReference type="STRING" id="1796616.A4V09_11875"/>
<dbReference type="InterPro" id="IPR003141">
    <property type="entry name" value="Pol/His_phosphatase_N"/>
</dbReference>
<dbReference type="Proteomes" id="UP000092574">
    <property type="component" value="Chromosome"/>
</dbReference>
<gene>
    <name evidence="2" type="ORF">A4V09_11875</name>
</gene>
<dbReference type="RefSeq" id="WP_065542572.1">
    <property type="nucleotide sequence ID" value="NZ_CP015405.2"/>
</dbReference>
<dbReference type="InterPro" id="IPR004013">
    <property type="entry name" value="PHP_dom"/>
</dbReference>
<dbReference type="Gene3D" id="1.10.150.650">
    <property type="match status" value="1"/>
</dbReference>
<dbReference type="PANTHER" id="PTHR42924:SF3">
    <property type="entry name" value="POLYMERASE_HISTIDINOL PHOSPHATASE N-TERMINAL DOMAIN-CONTAINING PROTEIN"/>
    <property type="match status" value="1"/>
</dbReference>
<dbReference type="Pfam" id="PF02811">
    <property type="entry name" value="PHP"/>
    <property type="match status" value="1"/>
</dbReference>
<organism evidence="2 3">
    <name type="scientific">Blautia pseudococcoides</name>
    <dbReference type="NCBI Taxonomy" id="1796616"/>
    <lineage>
        <taxon>Bacteria</taxon>
        <taxon>Bacillati</taxon>
        <taxon>Bacillota</taxon>
        <taxon>Clostridia</taxon>
        <taxon>Lachnospirales</taxon>
        <taxon>Lachnospiraceae</taxon>
        <taxon>Blautia</taxon>
    </lineage>
</organism>
<accession>A0A1C7I9T3</accession>
<protein>
    <submittedName>
        <fullName evidence="2">Phosphatase</fullName>
    </submittedName>
</protein>
<dbReference type="SMART" id="SM00481">
    <property type="entry name" value="POLIIIAc"/>
    <property type="match status" value="1"/>
</dbReference>
<dbReference type="Gene3D" id="3.20.20.140">
    <property type="entry name" value="Metal-dependent hydrolases"/>
    <property type="match status" value="1"/>
</dbReference>
<feature type="domain" description="Polymerase/histidinol phosphatase N-terminal" evidence="1">
    <location>
        <begin position="5"/>
        <end position="70"/>
    </location>
</feature>
<dbReference type="OrthoDB" id="9804333at2"/>
<evidence type="ECO:0000313" key="2">
    <source>
        <dbReference type="EMBL" id="ANU76407.1"/>
    </source>
</evidence>
<evidence type="ECO:0000259" key="1">
    <source>
        <dbReference type="SMART" id="SM00481"/>
    </source>
</evidence>
<keyword evidence="3" id="KW-1185">Reference proteome</keyword>
<name>A0A1C7I9T3_9FIRM</name>
<dbReference type="EMBL" id="CP015405">
    <property type="protein sequence ID" value="ANU76407.1"/>
    <property type="molecule type" value="Genomic_DNA"/>
</dbReference>
<dbReference type="PANTHER" id="PTHR42924">
    <property type="entry name" value="EXONUCLEASE"/>
    <property type="match status" value="1"/>
</dbReference>
<dbReference type="SUPFAM" id="SSF89550">
    <property type="entry name" value="PHP domain-like"/>
    <property type="match status" value="1"/>
</dbReference>